<keyword evidence="2" id="KW-0732">Signal</keyword>
<reference evidence="3 4" key="1">
    <citation type="journal article" date="2008" name="Int. J. Syst. Evol. Microbiol.">
        <title>Nocardioides daphniae sp. nov., isolated from Daphnia cucullata (Crustacea: Cladocera).</title>
        <authorList>
            <person name="Toth E.M."/>
            <person name="Keki Z."/>
            <person name="Homonnay Z.G."/>
            <person name="Borsodi A.K."/>
            <person name="Marialigeti K."/>
            <person name="Schumann P."/>
        </authorList>
    </citation>
    <scope>NUCLEOTIDE SEQUENCE [LARGE SCALE GENOMIC DNA]</scope>
    <source>
        <strain evidence="3 4">JCM 16608</strain>
    </source>
</reference>
<name>A0A4P7UD48_9ACTN</name>
<feature type="signal peptide" evidence="2">
    <location>
        <begin position="1"/>
        <end position="35"/>
    </location>
</feature>
<evidence type="ECO:0000313" key="3">
    <source>
        <dbReference type="EMBL" id="QCC78182.1"/>
    </source>
</evidence>
<proteinExistence type="predicted"/>
<evidence type="ECO:0000256" key="2">
    <source>
        <dbReference type="SAM" id="SignalP"/>
    </source>
</evidence>
<evidence type="ECO:0000313" key="4">
    <source>
        <dbReference type="Proteomes" id="UP000297025"/>
    </source>
</evidence>
<feature type="region of interest" description="Disordered" evidence="1">
    <location>
        <begin position="85"/>
        <end position="112"/>
    </location>
</feature>
<dbReference type="AlphaFoldDB" id="A0A4P7UD48"/>
<dbReference type="OrthoDB" id="5181100at2"/>
<dbReference type="Proteomes" id="UP000297025">
    <property type="component" value="Chromosome"/>
</dbReference>
<dbReference type="EMBL" id="CP038462">
    <property type="protein sequence ID" value="QCC78182.1"/>
    <property type="molecule type" value="Genomic_DNA"/>
</dbReference>
<sequence length="203" mass="22252">MATTPRSRVVTTVLATALTLVATLMGSAWSQAAYAGTDLVFTQPVEDYADYQPQTTCNRKLRPACGCWPTTSCCAAAVAVASSAPARAPRSRSTRSRAPSTGCSTPRREGPPAGRAFLDEIFAPDADGNPHALARRMGIMYIIWNDRQWSSYRNFKPKDYLPSSCTSRKKCSKTARHRDHVHISLTRKAAKGQLSWYVAQHSD</sequence>
<dbReference type="RefSeq" id="WP_135833220.1">
    <property type="nucleotide sequence ID" value="NZ_CP038462.1"/>
</dbReference>
<organism evidence="3 4">
    <name type="scientific">Nocardioides daphniae</name>
    <dbReference type="NCBI Taxonomy" id="402297"/>
    <lineage>
        <taxon>Bacteria</taxon>
        <taxon>Bacillati</taxon>
        <taxon>Actinomycetota</taxon>
        <taxon>Actinomycetes</taxon>
        <taxon>Propionibacteriales</taxon>
        <taxon>Nocardioidaceae</taxon>
        <taxon>Nocardioides</taxon>
    </lineage>
</organism>
<feature type="chain" id="PRO_5039431858" evidence="2">
    <location>
        <begin position="36"/>
        <end position="203"/>
    </location>
</feature>
<evidence type="ECO:0000256" key="1">
    <source>
        <dbReference type="SAM" id="MobiDB-lite"/>
    </source>
</evidence>
<accession>A0A4P7UD48</accession>
<gene>
    <name evidence="3" type="ORF">E2C04_15085</name>
</gene>
<dbReference type="KEGG" id="ndp:E2C04_15085"/>
<protein>
    <submittedName>
        <fullName evidence="3">Uncharacterized protein</fullName>
    </submittedName>
</protein>